<evidence type="ECO:0000256" key="1">
    <source>
        <dbReference type="ARBA" id="ARBA00005104"/>
    </source>
</evidence>
<feature type="domain" description="Bacterial bifunctional deaminase-reductase C-terminal" evidence="4">
    <location>
        <begin position="4"/>
        <end position="217"/>
    </location>
</feature>
<keyword evidence="3" id="KW-0560">Oxidoreductase</keyword>
<evidence type="ECO:0000256" key="2">
    <source>
        <dbReference type="ARBA" id="ARBA00022857"/>
    </source>
</evidence>
<reference evidence="5 6" key="1">
    <citation type="journal article" date="2021" name="Sci. Rep.">
        <title>The distribution of antibiotic resistance genes in chicken gut microbiota commensals.</title>
        <authorList>
            <person name="Juricova H."/>
            <person name="Matiasovicova J."/>
            <person name="Kubasova T."/>
            <person name="Cejkova D."/>
            <person name="Rychlik I."/>
        </authorList>
    </citation>
    <scope>NUCLEOTIDE SEQUENCE [LARGE SCALE GENOMIC DNA]</scope>
    <source>
        <strain evidence="5 6">An411</strain>
    </source>
</reference>
<proteinExistence type="predicted"/>
<dbReference type="EMBL" id="JACSNX010000005">
    <property type="protein sequence ID" value="MBM6850940.1"/>
    <property type="molecule type" value="Genomic_DNA"/>
</dbReference>
<dbReference type="Gene3D" id="3.40.430.10">
    <property type="entry name" value="Dihydrofolate Reductase, subunit A"/>
    <property type="match status" value="1"/>
</dbReference>
<evidence type="ECO:0000256" key="3">
    <source>
        <dbReference type="ARBA" id="ARBA00023002"/>
    </source>
</evidence>
<dbReference type="InterPro" id="IPR002734">
    <property type="entry name" value="RibDG_C"/>
</dbReference>
<keyword evidence="2" id="KW-0521">NADP</keyword>
<evidence type="ECO:0000313" key="6">
    <source>
        <dbReference type="Proteomes" id="UP000719500"/>
    </source>
</evidence>
<sequence>MKKPYIICHMMISLDGRIDCAMTEHLPGVDDYYQTLEALSVPTTVTGRVTAQLEMALPGTFQAKDPTPVGREAFSKKAGAPGYEIVVDTHGRLLWPDAGEAEKPLLILTSQQVPREYLADLDSRSISWIAVGEERIDLARAAEILAAEFGVERMAIVGGSAINTAFLDAGLLDEVSILIGAGIDGRGGMPAVFDGRAMDHPVTLLHLTDVRKFDSGAVWLRYAV</sequence>
<evidence type="ECO:0000313" key="5">
    <source>
        <dbReference type="EMBL" id="MBM6850940.1"/>
    </source>
</evidence>
<comment type="pathway">
    <text evidence="1">Cofactor biosynthesis; riboflavin biosynthesis.</text>
</comment>
<dbReference type="SUPFAM" id="SSF53597">
    <property type="entry name" value="Dihydrofolate reductase-like"/>
    <property type="match status" value="1"/>
</dbReference>
<accession>A0ABS2FVN4</accession>
<dbReference type="InterPro" id="IPR024072">
    <property type="entry name" value="DHFR-like_dom_sf"/>
</dbReference>
<gene>
    <name evidence="5" type="ORF">H9X91_05740</name>
</gene>
<dbReference type="Pfam" id="PF01872">
    <property type="entry name" value="RibD_C"/>
    <property type="match status" value="1"/>
</dbReference>
<dbReference type="PANTHER" id="PTHR38011:SF7">
    <property type="entry name" value="2,5-DIAMINO-6-RIBOSYLAMINO-4(3H)-PYRIMIDINONE 5'-PHOSPHATE REDUCTASE"/>
    <property type="match status" value="1"/>
</dbReference>
<evidence type="ECO:0000259" key="4">
    <source>
        <dbReference type="Pfam" id="PF01872"/>
    </source>
</evidence>
<organism evidence="5 6">
    <name type="scientific">Oscillibacter valericigenes</name>
    <dbReference type="NCBI Taxonomy" id="351091"/>
    <lineage>
        <taxon>Bacteria</taxon>
        <taxon>Bacillati</taxon>
        <taxon>Bacillota</taxon>
        <taxon>Clostridia</taxon>
        <taxon>Eubacteriales</taxon>
        <taxon>Oscillospiraceae</taxon>
        <taxon>Oscillibacter</taxon>
    </lineage>
</organism>
<dbReference type="PANTHER" id="PTHR38011">
    <property type="entry name" value="DIHYDROFOLATE REDUCTASE FAMILY PROTEIN (AFU_ORTHOLOGUE AFUA_8G06820)"/>
    <property type="match status" value="1"/>
</dbReference>
<dbReference type="Proteomes" id="UP000719500">
    <property type="component" value="Unassembled WGS sequence"/>
</dbReference>
<dbReference type="RefSeq" id="WP_204803453.1">
    <property type="nucleotide sequence ID" value="NZ_JACSNX010000005.1"/>
</dbReference>
<keyword evidence="6" id="KW-1185">Reference proteome</keyword>
<dbReference type="InterPro" id="IPR050765">
    <property type="entry name" value="Riboflavin_Biosynth_HTPR"/>
</dbReference>
<name>A0ABS2FVN4_9FIRM</name>
<comment type="caution">
    <text evidence="5">The sequence shown here is derived from an EMBL/GenBank/DDBJ whole genome shotgun (WGS) entry which is preliminary data.</text>
</comment>
<protein>
    <submittedName>
        <fullName evidence="5">Dihydrofolate reductase family protein</fullName>
    </submittedName>
</protein>